<dbReference type="EMBL" id="WBPG01000014">
    <property type="protein sequence ID" value="KAB2443268.1"/>
    <property type="molecule type" value="Genomic_DNA"/>
</dbReference>
<dbReference type="Proteomes" id="UP000470409">
    <property type="component" value="Unassembled WGS sequence"/>
</dbReference>
<evidence type="ECO:0000313" key="1">
    <source>
        <dbReference type="EMBL" id="KAB2443268.1"/>
    </source>
</evidence>
<dbReference type="RefSeq" id="WP_151625510.1">
    <property type="nucleotide sequence ID" value="NZ_WBPG01000014.1"/>
</dbReference>
<accession>A0A7V7S821</accession>
<reference evidence="1 2" key="1">
    <citation type="submission" date="2019-10" db="EMBL/GenBank/DDBJ databases">
        <title>Bacillus from the desert of Cuatro Cinegas, Coahuila.</title>
        <authorList>
            <person name="Olmedo-Alvarez G."/>
            <person name="Saldana S."/>
            <person name="Barcelo D."/>
        </authorList>
    </citation>
    <scope>NUCLEOTIDE SEQUENCE [LARGE SCALE GENOMIC DNA]</scope>
    <source>
        <strain evidence="1 2">CH155b_5T</strain>
    </source>
</reference>
<comment type="caution">
    <text evidence="1">The sequence shown here is derived from an EMBL/GenBank/DDBJ whole genome shotgun (WGS) entry which is preliminary data.</text>
</comment>
<evidence type="ECO:0000313" key="2">
    <source>
        <dbReference type="Proteomes" id="UP000470409"/>
    </source>
</evidence>
<name>A0A7V7S821_9BACI</name>
<sequence>MEFNKTEWKEQTEGLFELINGKSAQVLRLEFIDSLKEEANKYFRQAEKHFREFIILVAAHKENEKEADDQWFLWEFFNAKGICLQQEAEELYVQWSSKWEVVAM</sequence>
<dbReference type="AlphaFoldDB" id="A0A7V7S821"/>
<proteinExistence type="predicted"/>
<gene>
    <name evidence="1" type="ORF">F8163_09300</name>
</gene>
<protein>
    <submittedName>
        <fullName evidence="1">Uncharacterized protein</fullName>
    </submittedName>
</protein>
<organism evidence="1 2">
    <name type="scientific">Bacillus luti</name>
    <dbReference type="NCBI Taxonomy" id="2026191"/>
    <lineage>
        <taxon>Bacteria</taxon>
        <taxon>Bacillati</taxon>
        <taxon>Bacillota</taxon>
        <taxon>Bacilli</taxon>
        <taxon>Bacillales</taxon>
        <taxon>Bacillaceae</taxon>
        <taxon>Bacillus</taxon>
        <taxon>Bacillus cereus group</taxon>
    </lineage>
</organism>